<feature type="region of interest" description="Disordered" evidence="12">
    <location>
        <begin position="148"/>
        <end position="167"/>
    </location>
</feature>
<dbReference type="STRING" id="400682.A0A1X7UR81"/>
<evidence type="ECO:0000256" key="10">
    <source>
        <dbReference type="PROSITE-ProRule" id="PRU01393"/>
    </source>
</evidence>
<feature type="site" description="Transition state stabilizer" evidence="10">
    <location>
        <position position="95"/>
    </location>
</feature>
<protein>
    <recommendedName>
        <fullName evidence="9 11">Ubiquitin carboxyl-terminal hydrolase</fullName>
        <ecNumber evidence="3 11">3.4.19.12</ecNumber>
    </recommendedName>
</protein>
<dbReference type="Pfam" id="PF01088">
    <property type="entry name" value="Peptidase_C12"/>
    <property type="match status" value="1"/>
</dbReference>
<dbReference type="PANTHER" id="PTHR10589">
    <property type="entry name" value="UBIQUITIN CARBOXYL-TERMINAL HYDROLASE"/>
    <property type="match status" value="1"/>
</dbReference>
<dbReference type="GO" id="GO:0006511">
    <property type="term" value="P:ubiquitin-dependent protein catabolic process"/>
    <property type="evidence" value="ECO:0007669"/>
    <property type="project" value="UniProtKB-UniRule"/>
</dbReference>
<evidence type="ECO:0000256" key="3">
    <source>
        <dbReference type="ARBA" id="ARBA00012759"/>
    </source>
</evidence>
<evidence type="ECO:0000256" key="5">
    <source>
        <dbReference type="ARBA" id="ARBA00022786"/>
    </source>
</evidence>
<evidence type="ECO:0000256" key="2">
    <source>
        <dbReference type="ARBA" id="ARBA00009326"/>
    </source>
</evidence>
<evidence type="ECO:0000259" key="13">
    <source>
        <dbReference type="PROSITE" id="PS52048"/>
    </source>
</evidence>
<evidence type="ECO:0000256" key="4">
    <source>
        <dbReference type="ARBA" id="ARBA00022670"/>
    </source>
</evidence>
<sequence>MASSSGNSKPRWLPLEANPEVMNKYVDGLGVGNSFQFCDVFGLDPDLLMMIPQPCAALVMLFPITDKYEAFRKEEEEKIEKEGQTVSPNVYYMKQYVGNACGTIGLLHVLCNNISNLTVRDGYLKKFYEKTKNMTPEERGHFIEEDEEISEVHETSAQEGDTAPPSRDEHTHLHFVALVQQDGHIYELDGRKSAPVNHGSTTPESFLNDAANVCQKFMTRDPDEIHFTIVALAAAQ</sequence>
<keyword evidence="5 10" id="KW-0833">Ubl conjugation pathway</keyword>
<organism evidence="14">
    <name type="scientific">Amphimedon queenslandica</name>
    <name type="common">Sponge</name>
    <dbReference type="NCBI Taxonomy" id="400682"/>
    <lineage>
        <taxon>Eukaryota</taxon>
        <taxon>Metazoa</taxon>
        <taxon>Porifera</taxon>
        <taxon>Demospongiae</taxon>
        <taxon>Heteroscleromorpha</taxon>
        <taxon>Haplosclerida</taxon>
        <taxon>Niphatidae</taxon>
        <taxon>Amphimedon</taxon>
    </lineage>
</organism>
<dbReference type="EnsemblMetazoa" id="XM_003386890.3">
    <property type="protein sequence ID" value="XP_003386938.1"/>
    <property type="gene ID" value="LOC100634233"/>
</dbReference>
<dbReference type="EnsemblMetazoa" id="Aqu2.1.30500_001">
    <property type="protein sequence ID" value="Aqu2.1.30500_001"/>
    <property type="gene ID" value="Aqu2.1.30500"/>
</dbReference>
<keyword evidence="4 10" id="KW-0645">Protease</keyword>
<dbReference type="InParanoid" id="A0A1X7UR81"/>
<comment type="similarity">
    <text evidence="2 10 11">Belongs to the peptidase C12 family.</text>
</comment>
<dbReference type="InterPro" id="IPR036959">
    <property type="entry name" value="Peptidase_C12_UCH_sf"/>
</dbReference>
<dbReference type="Proteomes" id="UP000007879">
    <property type="component" value="Unassembled WGS sequence"/>
</dbReference>
<feature type="active site" description="Nucleophile" evidence="10">
    <location>
        <position position="101"/>
    </location>
</feature>
<dbReference type="GO" id="GO:0005737">
    <property type="term" value="C:cytoplasm"/>
    <property type="evidence" value="ECO:0007669"/>
    <property type="project" value="TreeGrafter"/>
</dbReference>
<feature type="domain" description="UCH catalytic" evidence="13">
    <location>
        <begin position="11"/>
        <end position="234"/>
    </location>
</feature>
<name>A0A1X7UR81_AMPQE</name>
<dbReference type="InterPro" id="IPR001578">
    <property type="entry name" value="Peptidase_C12_UCH"/>
</dbReference>
<dbReference type="GO" id="GO:0016579">
    <property type="term" value="P:protein deubiquitination"/>
    <property type="evidence" value="ECO:0007669"/>
    <property type="project" value="TreeGrafter"/>
</dbReference>
<dbReference type="Gene3D" id="3.40.532.10">
    <property type="entry name" value="Peptidase C12, ubiquitin carboxyl-terminal hydrolase"/>
    <property type="match status" value="1"/>
</dbReference>
<keyword evidence="6 10" id="KW-0378">Hydrolase</keyword>
<dbReference type="PRINTS" id="PR00707">
    <property type="entry name" value="UBCTHYDRLASE"/>
</dbReference>
<evidence type="ECO:0000256" key="1">
    <source>
        <dbReference type="ARBA" id="ARBA00000707"/>
    </source>
</evidence>
<gene>
    <name evidence="14" type="primary">100634233</name>
</gene>
<comment type="catalytic activity">
    <reaction evidence="1 10 11">
        <text>Thiol-dependent hydrolysis of ester, thioester, amide, peptide and isopeptide bonds formed by the C-terminal Gly of ubiquitin (a 76-residue protein attached to proteins as an intracellular targeting signal).</text>
        <dbReference type="EC" id="3.4.19.12"/>
    </reaction>
</comment>
<reference evidence="15" key="1">
    <citation type="journal article" date="2010" name="Nature">
        <title>The Amphimedon queenslandica genome and the evolution of animal complexity.</title>
        <authorList>
            <person name="Srivastava M."/>
            <person name="Simakov O."/>
            <person name="Chapman J."/>
            <person name="Fahey B."/>
            <person name="Gauthier M.E."/>
            <person name="Mitros T."/>
            <person name="Richards G.S."/>
            <person name="Conaco C."/>
            <person name="Dacre M."/>
            <person name="Hellsten U."/>
            <person name="Larroux C."/>
            <person name="Putnam N.H."/>
            <person name="Stanke M."/>
            <person name="Adamska M."/>
            <person name="Darling A."/>
            <person name="Degnan S.M."/>
            <person name="Oakley T.H."/>
            <person name="Plachetzki D.C."/>
            <person name="Zhai Y."/>
            <person name="Adamski M."/>
            <person name="Calcino A."/>
            <person name="Cummins S.F."/>
            <person name="Goodstein D.M."/>
            <person name="Harris C."/>
            <person name="Jackson D.J."/>
            <person name="Leys S.P."/>
            <person name="Shu S."/>
            <person name="Woodcroft B.J."/>
            <person name="Vervoort M."/>
            <person name="Kosik K.S."/>
            <person name="Manning G."/>
            <person name="Degnan B.M."/>
            <person name="Rokhsar D.S."/>
        </authorList>
    </citation>
    <scope>NUCLEOTIDE SEQUENCE [LARGE SCALE GENOMIC DNA]</scope>
</reference>
<reference evidence="14" key="2">
    <citation type="submission" date="2017-05" db="UniProtKB">
        <authorList>
            <consortium name="EnsemblMetazoa"/>
        </authorList>
    </citation>
    <scope>IDENTIFICATION</scope>
</reference>
<dbReference type="AlphaFoldDB" id="A0A1X7UR81"/>
<proteinExistence type="inferred from homology"/>
<evidence type="ECO:0000256" key="8">
    <source>
        <dbReference type="ARBA" id="ARBA00055560"/>
    </source>
</evidence>
<evidence type="ECO:0000256" key="12">
    <source>
        <dbReference type="SAM" id="MobiDB-lite"/>
    </source>
</evidence>
<evidence type="ECO:0000256" key="6">
    <source>
        <dbReference type="ARBA" id="ARBA00022801"/>
    </source>
</evidence>
<dbReference type="EC" id="3.4.19.12" evidence="3 11"/>
<dbReference type="PROSITE" id="PS52048">
    <property type="entry name" value="UCH_DOMAIN"/>
    <property type="match status" value="1"/>
</dbReference>
<dbReference type="GO" id="GO:0004843">
    <property type="term" value="F:cysteine-type deubiquitinase activity"/>
    <property type="evidence" value="ECO:0007669"/>
    <property type="project" value="UniProtKB-UniRule"/>
</dbReference>
<accession>A0A1X7UR81</accession>
<keyword evidence="7 10" id="KW-0788">Thiol protease</keyword>
<feature type="site" description="Important for enzyme activity" evidence="10">
    <location>
        <position position="189"/>
    </location>
</feature>
<evidence type="ECO:0000256" key="7">
    <source>
        <dbReference type="ARBA" id="ARBA00022807"/>
    </source>
</evidence>
<evidence type="ECO:0000256" key="9">
    <source>
        <dbReference type="ARBA" id="ARBA00073226"/>
    </source>
</evidence>
<evidence type="ECO:0000313" key="14">
    <source>
        <dbReference type="EnsemblMetazoa" id="Aqu2.1.30500_001"/>
    </source>
</evidence>
<dbReference type="InterPro" id="IPR038765">
    <property type="entry name" value="Papain-like_cys_pep_sf"/>
</dbReference>
<feature type="active site" description="Proton donor" evidence="10">
    <location>
        <position position="174"/>
    </location>
</feature>
<dbReference type="CDD" id="cd09616">
    <property type="entry name" value="Peptidase_C12_UCH_L1_L3"/>
    <property type="match status" value="1"/>
</dbReference>
<evidence type="ECO:0000313" key="15">
    <source>
        <dbReference type="Proteomes" id="UP000007879"/>
    </source>
</evidence>
<comment type="function">
    <text evidence="8">Ubiquitin-protein hydrolase is involved both in the processing of ubiquitin precursors and of ubiquitinated proteins. This enzyme is a thiol protease that recognizes and hydrolyzes a peptide bond at the C-terminal glycine of ubiquitin.</text>
</comment>
<dbReference type="KEGG" id="aqu:100634233"/>
<evidence type="ECO:0000256" key="11">
    <source>
        <dbReference type="RuleBase" id="RU361215"/>
    </source>
</evidence>
<keyword evidence="15" id="KW-1185">Reference proteome</keyword>
<dbReference type="SUPFAM" id="SSF54001">
    <property type="entry name" value="Cysteine proteinases"/>
    <property type="match status" value="1"/>
</dbReference>
<dbReference type="PANTHER" id="PTHR10589:SF17">
    <property type="entry name" value="UBIQUITIN CARBOXYL-TERMINAL HYDROLASE"/>
    <property type="match status" value="1"/>
</dbReference>
<dbReference type="eggNOG" id="KOG1415">
    <property type="taxonomic scope" value="Eukaryota"/>
</dbReference>
<dbReference type="OrthoDB" id="427186at2759"/>
<dbReference type="FunFam" id="3.40.532.10:FF:000006">
    <property type="entry name" value="Ubiquitin carboxyl-terminal hydrolase"/>
    <property type="match status" value="1"/>
</dbReference>